<evidence type="ECO:0000256" key="1">
    <source>
        <dbReference type="ARBA" id="ARBA00004196"/>
    </source>
</evidence>
<protein>
    <recommendedName>
        <fullName evidence="10">Adhesin-like protein</fullName>
    </recommendedName>
</protein>
<comment type="subcellular location">
    <subcellularLocation>
        <location evidence="1">Cell envelope</location>
    </subcellularLocation>
    <subcellularLocation>
        <location evidence="2">Cell outer membrane</location>
    </subcellularLocation>
    <subcellularLocation>
        <location evidence="3">Secreted</location>
    </subcellularLocation>
</comment>
<dbReference type="PANTHER" id="PTHR11319:SF35">
    <property type="entry name" value="OUTER MEMBRANE PROTEIN PMPC-RELATED"/>
    <property type="match status" value="1"/>
</dbReference>
<proteinExistence type="predicted"/>
<dbReference type="NCBIfam" id="TIGR01376">
    <property type="entry name" value="POMP_repeat"/>
    <property type="match status" value="1"/>
</dbReference>
<feature type="non-terminal residue" evidence="8">
    <location>
        <position position="1"/>
    </location>
</feature>
<name>A0AAE0FCE0_9CHLO</name>
<evidence type="ECO:0000256" key="3">
    <source>
        <dbReference type="ARBA" id="ARBA00004613"/>
    </source>
</evidence>
<dbReference type="AlphaFoldDB" id="A0AAE0FCE0"/>
<dbReference type="InterPro" id="IPR011050">
    <property type="entry name" value="Pectin_lyase_fold/virulence"/>
</dbReference>
<reference evidence="8 9" key="1">
    <citation type="journal article" date="2015" name="Genome Biol. Evol.">
        <title>Comparative Genomics of a Bacterivorous Green Alga Reveals Evolutionary Causalities and Consequences of Phago-Mixotrophic Mode of Nutrition.</title>
        <authorList>
            <person name="Burns J.A."/>
            <person name="Paasch A."/>
            <person name="Narechania A."/>
            <person name="Kim E."/>
        </authorList>
    </citation>
    <scope>NUCLEOTIDE SEQUENCE [LARGE SCALE GENOMIC DNA]</scope>
    <source>
        <strain evidence="8 9">PLY_AMNH</strain>
    </source>
</reference>
<dbReference type="GO" id="GO:0005576">
    <property type="term" value="C:extracellular region"/>
    <property type="evidence" value="ECO:0007669"/>
    <property type="project" value="UniProtKB-SubCell"/>
</dbReference>
<evidence type="ECO:0000256" key="6">
    <source>
        <dbReference type="ARBA" id="ARBA00023136"/>
    </source>
</evidence>
<dbReference type="Pfam" id="PF02415">
    <property type="entry name" value="Chlam_PMP"/>
    <property type="match status" value="2"/>
</dbReference>
<gene>
    <name evidence="8" type="ORF">CYMTET_33793</name>
</gene>
<keyword evidence="5" id="KW-0732">Signal</keyword>
<keyword evidence="9" id="KW-1185">Reference proteome</keyword>
<dbReference type="InterPro" id="IPR003368">
    <property type="entry name" value="POMP_repeat"/>
</dbReference>
<keyword evidence="7" id="KW-0998">Cell outer membrane</keyword>
<evidence type="ECO:0000313" key="9">
    <source>
        <dbReference type="Proteomes" id="UP001190700"/>
    </source>
</evidence>
<keyword evidence="6" id="KW-0472">Membrane</keyword>
<sequence length="294" mass="30752">GAVFAYMANRVLVEDSSFINNHAIASHFGDYVLADNDGGAGLILYTSDKTEFLNTHFSGSSGGMGGHLYLESLPSLSIQNSKLELGTAWYGGALYVNTLTGDFDLQSSSFEGNAALGGGAVYLNIYEAELAIIDCTFTFNSALDAGSDAVSSYGGALIISNTNVYLALVLLRCSLVNNSATHNGGAVYMKQASYMYLVVHDSLLEGNSAGEGGGAVYLEHESTPASDHWALNISVCGIDGHGGPVAVNPTSKEQRRLPSVSFLVDFTGAASSLLCSFAVLLLRSVCGSLRAHAF</sequence>
<organism evidence="8 9">
    <name type="scientific">Cymbomonas tetramitiformis</name>
    <dbReference type="NCBI Taxonomy" id="36881"/>
    <lineage>
        <taxon>Eukaryota</taxon>
        <taxon>Viridiplantae</taxon>
        <taxon>Chlorophyta</taxon>
        <taxon>Pyramimonadophyceae</taxon>
        <taxon>Pyramimonadales</taxon>
        <taxon>Pyramimonadaceae</taxon>
        <taxon>Cymbomonas</taxon>
    </lineage>
</organism>
<evidence type="ECO:0008006" key="10">
    <source>
        <dbReference type="Google" id="ProtNLM"/>
    </source>
</evidence>
<dbReference type="PANTHER" id="PTHR11319">
    <property type="entry name" value="G PROTEIN-COUPLED RECEPTOR-RELATED"/>
    <property type="match status" value="1"/>
</dbReference>
<dbReference type="SUPFAM" id="SSF51126">
    <property type="entry name" value="Pectin lyase-like"/>
    <property type="match status" value="1"/>
</dbReference>
<comment type="caution">
    <text evidence="8">The sequence shown here is derived from an EMBL/GenBank/DDBJ whole genome shotgun (WGS) entry which is preliminary data.</text>
</comment>
<evidence type="ECO:0000313" key="8">
    <source>
        <dbReference type="EMBL" id="KAK3257108.1"/>
    </source>
</evidence>
<keyword evidence="4" id="KW-0964">Secreted</keyword>
<evidence type="ECO:0000256" key="2">
    <source>
        <dbReference type="ARBA" id="ARBA00004442"/>
    </source>
</evidence>
<evidence type="ECO:0000256" key="4">
    <source>
        <dbReference type="ARBA" id="ARBA00022525"/>
    </source>
</evidence>
<dbReference type="Proteomes" id="UP001190700">
    <property type="component" value="Unassembled WGS sequence"/>
</dbReference>
<evidence type="ECO:0000256" key="5">
    <source>
        <dbReference type="ARBA" id="ARBA00022729"/>
    </source>
</evidence>
<dbReference type="EMBL" id="LGRX02021003">
    <property type="protein sequence ID" value="KAK3257108.1"/>
    <property type="molecule type" value="Genomic_DNA"/>
</dbReference>
<accession>A0AAE0FCE0</accession>
<evidence type="ECO:0000256" key="7">
    <source>
        <dbReference type="ARBA" id="ARBA00023237"/>
    </source>
</evidence>